<dbReference type="OrthoDB" id="7489828at2759"/>
<dbReference type="AlphaFoldDB" id="A0A4C2ACJ0"/>
<keyword evidence="2" id="KW-1185">Reference proteome</keyword>
<evidence type="ECO:0000313" key="1">
    <source>
        <dbReference type="EMBL" id="GBP96577.1"/>
    </source>
</evidence>
<gene>
    <name evidence="1" type="ORF">EVAR_67418_1</name>
</gene>
<protein>
    <submittedName>
        <fullName evidence="1">Uncharacterized protein</fullName>
    </submittedName>
</protein>
<dbReference type="EMBL" id="BGZK01002806">
    <property type="protein sequence ID" value="GBP96577.1"/>
    <property type="molecule type" value="Genomic_DNA"/>
</dbReference>
<accession>A0A4C2ACJ0</accession>
<dbReference type="Proteomes" id="UP000299102">
    <property type="component" value="Unassembled WGS sequence"/>
</dbReference>
<organism evidence="1 2">
    <name type="scientific">Eumeta variegata</name>
    <name type="common">Bagworm moth</name>
    <name type="synonym">Eumeta japonica</name>
    <dbReference type="NCBI Taxonomy" id="151549"/>
    <lineage>
        <taxon>Eukaryota</taxon>
        <taxon>Metazoa</taxon>
        <taxon>Ecdysozoa</taxon>
        <taxon>Arthropoda</taxon>
        <taxon>Hexapoda</taxon>
        <taxon>Insecta</taxon>
        <taxon>Pterygota</taxon>
        <taxon>Neoptera</taxon>
        <taxon>Endopterygota</taxon>
        <taxon>Lepidoptera</taxon>
        <taxon>Glossata</taxon>
        <taxon>Ditrysia</taxon>
        <taxon>Tineoidea</taxon>
        <taxon>Psychidae</taxon>
        <taxon>Oiketicinae</taxon>
        <taxon>Eumeta</taxon>
    </lineage>
</organism>
<reference evidence="1 2" key="1">
    <citation type="journal article" date="2019" name="Commun. Biol.">
        <title>The bagworm genome reveals a unique fibroin gene that provides high tensile strength.</title>
        <authorList>
            <person name="Kono N."/>
            <person name="Nakamura H."/>
            <person name="Ohtoshi R."/>
            <person name="Tomita M."/>
            <person name="Numata K."/>
            <person name="Arakawa K."/>
        </authorList>
    </citation>
    <scope>NUCLEOTIDE SEQUENCE [LARGE SCALE GENOMIC DNA]</scope>
</reference>
<evidence type="ECO:0000313" key="2">
    <source>
        <dbReference type="Proteomes" id="UP000299102"/>
    </source>
</evidence>
<comment type="caution">
    <text evidence="1">The sequence shown here is derived from an EMBL/GenBank/DDBJ whole genome shotgun (WGS) entry which is preliminary data.</text>
</comment>
<sequence length="117" mass="13021">MAEWIEHLPNSHEAAGSIPAIALSVSGDKQKSLAVYIRFLLEVENPHEKRTRKLLKCSKPKLGRIVGDVTGHSQLLAHLDRLTAVAEDECKACGMPMPNMVPLSWEWHLTVSGRQFP</sequence>
<proteinExistence type="predicted"/>
<name>A0A4C2ACJ0_EUMVA</name>